<gene>
    <name evidence="1" type="ORF">ACD_4C00288G0002</name>
</gene>
<dbReference type="GO" id="GO:0005975">
    <property type="term" value="P:carbohydrate metabolic process"/>
    <property type="evidence" value="ECO:0007669"/>
    <property type="project" value="InterPro"/>
</dbReference>
<comment type="caution">
    <text evidence="1">The sequence shown here is derived from an EMBL/GenBank/DDBJ whole genome shotgun (WGS) entry which is preliminary data.</text>
</comment>
<reference evidence="1" key="1">
    <citation type="journal article" date="2012" name="Science">
        <title>Fermentation, hydrogen, and sulfur metabolism in multiple uncultivated bacterial phyla.</title>
        <authorList>
            <person name="Wrighton K.C."/>
            <person name="Thomas B.C."/>
            <person name="Sharon I."/>
            <person name="Miller C.S."/>
            <person name="Castelle C.J."/>
            <person name="VerBerkmoes N.C."/>
            <person name="Wilkins M.J."/>
            <person name="Hettich R.L."/>
            <person name="Lipton M.S."/>
            <person name="Williams K.H."/>
            <person name="Long P.E."/>
            <person name="Banfield J.F."/>
        </authorList>
    </citation>
    <scope>NUCLEOTIDE SEQUENCE [LARGE SCALE GENOMIC DNA]</scope>
</reference>
<evidence type="ECO:0008006" key="2">
    <source>
        <dbReference type="Google" id="ProtNLM"/>
    </source>
</evidence>
<dbReference type="InterPro" id="IPR011330">
    <property type="entry name" value="Glyco_hydro/deAcase_b/a-brl"/>
</dbReference>
<accession>K2G8I4</accession>
<evidence type="ECO:0000313" key="1">
    <source>
        <dbReference type="EMBL" id="EKE26444.1"/>
    </source>
</evidence>
<dbReference type="Gene3D" id="3.20.20.370">
    <property type="entry name" value="Glycoside hydrolase/deacetylase"/>
    <property type="match status" value="1"/>
</dbReference>
<dbReference type="SUPFAM" id="SSF88713">
    <property type="entry name" value="Glycoside hydrolase/deacetylase"/>
    <property type="match status" value="1"/>
</dbReference>
<protein>
    <recommendedName>
        <fullName evidence="2">NodB homology domain-containing protein</fullName>
    </recommendedName>
</protein>
<organism evidence="1">
    <name type="scientific">uncultured bacterium</name>
    <name type="common">gcode 4</name>
    <dbReference type="NCBI Taxonomy" id="1234023"/>
    <lineage>
        <taxon>Bacteria</taxon>
        <taxon>environmental samples</taxon>
    </lineage>
</organism>
<dbReference type="EMBL" id="AMFJ01000804">
    <property type="protein sequence ID" value="EKE26444.1"/>
    <property type="molecule type" value="Genomic_DNA"/>
</dbReference>
<dbReference type="AlphaFoldDB" id="K2G8I4"/>
<proteinExistence type="predicted"/>
<sequence length="356" mass="41284">MLNLCLTFDYELFFNETSYSEEEVLIKTTCDILGILDKNNVKGTFFADVSSILRYKELKIDEFPDLAEKQLKQILCDGHDVQLHIHPHWYTSNIIDGKWNFGNENYRIHSFGFGNAMKVNANSIVAESTEYLNSLLRQVDSQYSCIAYRAGGFCIQPETELFKILKKNGILIDSSVCKGIYKDSGIHYYSYFNLPKEINWWFAPEKGIGVSVERDIENNMFEVPVGSISKVPLKWIISKGSPKITSTPLRGMRSPQSLVQNSKINKIYSRLISFFRHSLIFTLDSLHYKSLEKFVKYYLKIYDCSKNDVYITIICHPKFSSNQIIENMDQFIKLINNNYEQVKFVTLKEIYDKVGK</sequence>
<name>K2G8I4_9BACT</name>